<accession>A0A178HQC4</accession>
<reference evidence="1 2" key="1">
    <citation type="submission" date="2016-03" db="EMBL/GenBank/DDBJ databases">
        <title>Genome sequencing of Devosia sp. S37.</title>
        <authorList>
            <person name="Mohd Nor M."/>
        </authorList>
    </citation>
    <scope>NUCLEOTIDE SEQUENCE [LARGE SCALE GENOMIC DNA]</scope>
    <source>
        <strain evidence="1 2">S37</strain>
    </source>
</reference>
<organism evidence="1 2">
    <name type="scientific">Devosia elaeis</name>
    <dbReference type="NCBI Taxonomy" id="1770058"/>
    <lineage>
        <taxon>Bacteria</taxon>
        <taxon>Pseudomonadati</taxon>
        <taxon>Pseudomonadota</taxon>
        <taxon>Alphaproteobacteria</taxon>
        <taxon>Hyphomicrobiales</taxon>
        <taxon>Devosiaceae</taxon>
        <taxon>Devosia</taxon>
    </lineage>
</organism>
<dbReference type="EMBL" id="LVVY01000124">
    <property type="protein sequence ID" value="OAM74205.1"/>
    <property type="molecule type" value="Genomic_DNA"/>
</dbReference>
<dbReference type="Gene3D" id="1.10.10.10">
    <property type="entry name" value="Winged helix-like DNA-binding domain superfamily/Winged helix DNA-binding domain"/>
    <property type="match status" value="1"/>
</dbReference>
<dbReference type="Proteomes" id="UP000078389">
    <property type="component" value="Unassembled WGS sequence"/>
</dbReference>
<name>A0A178HQC4_9HYPH</name>
<dbReference type="RefSeq" id="WP_067459375.1">
    <property type="nucleotide sequence ID" value="NZ_LVVY01000124.1"/>
</dbReference>
<dbReference type="AlphaFoldDB" id="A0A178HQC4"/>
<protein>
    <recommendedName>
        <fullName evidence="3">HTH marR-type domain-containing protein</fullName>
    </recommendedName>
</protein>
<gene>
    <name evidence="1" type="ORF">A3840_16460</name>
</gene>
<evidence type="ECO:0008006" key="3">
    <source>
        <dbReference type="Google" id="ProtNLM"/>
    </source>
</evidence>
<evidence type="ECO:0000313" key="2">
    <source>
        <dbReference type="Proteomes" id="UP000078389"/>
    </source>
</evidence>
<sequence length="140" mass="15310">MSKPSSRSALYRLIEAGQLAHKAVLVPLIEKGLEPGDDAVLFVLGRAGTTETALAEELGLTADMLATRIERLAARDLITRQAVGPELEPGIALTERGLRIRNSLADHWALLEEALMGELKPKHRKRLAETLGRFVALLRL</sequence>
<proteinExistence type="predicted"/>
<dbReference type="InterPro" id="IPR036388">
    <property type="entry name" value="WH-like_DNA-bd_sf"/>
</dbReference>
<dbReference type="InterPro" id="IPR036390">
    <property type="entry name" value="WH_DNA-bd_sf"/>
</dbReference>
<keyword evidence="2" id="KW-1185">Reference proteome</keyword>
<dbReference type="STRING" id="1770058.A3840_16460"/>
<comment type="caution">
    <text evidence="1">The sequence shown here is derived from an EMBL/GenBank/DDBJ whole genome shotgun (WGS) entry which is preliminary data.</text>
</comment>
<evidence type="ECO:0000313" key="1">
    <source>
        <dbReference type="EMBL" id="OAM74205.1"/>
    </source>
</evidence>
<dbReference type="SUPFAM" id="SSF46785">
    <property type="entry name" value="Winged helix' DNA-binding domain"/>
    <property type="match status" value="1"/>
</dbReference>
<dbReference type="OrthoDB" id="7948154at2"/>